<dbReference type="InterPro" id="IPR051450">
    <property type="entry name" value="Gfo/Idh/MocA_Oxidoreductases"/>
</dbReference>
<organism evidence="3 4">
    <name type="scientific">Fonsecaea multimorphosa CBS 102226</name>
    <dbReference type="NCBI Taxonomy" id="1442371"/>
    <lineage>
        <taxon>Eukaryota</taxon>
        <taxon>Fungi</taxon>
        <taxon>Dikarya</taxon>
        <taxon>Ascomycota</taxon>
        <taxon>Pezizomycotina</taxon>
        <taxon>Eurotiomycetes</taxon>
        <taxon>Chaetothyriomycetidae</taxon>
        <taxon>Chaetothyriales</taxon>
        <taxon>Herpotrichiellaceae</taxon>
        <taxon>Fonsecaea</taxon>
    </lineage>
</organism>
<gene>
    <name evidence="3" type="ORF">Z520_09685</name>
</gene>
<evidence type="ECO:0000259" key="1">
    <source>
        <dbReference type="Pfam" id="PF01408"/>
    </source>
</evidence>
<dbReference type="PANTHER" id="PTHR43377:SF1">
    <property type="entry name" value="BILIVERDIN REDUCTASE A"/>
    <property type="match status" value="1"/>
</dbReference>
<dbReference type="Gene3D" id="3.30.360.10">
    <property type="entry name" value="Dihydrodipicolinate Reductase, domain 2"/>
    <property type="match status" value="1"/>
</dbReference>
<evidence type="ECO:0000259" key="2">
    <source>
        <dbReference type="Pfam" id="PF02894"/>
    </source>
</evidence>
<feature type="domain" description="Gfo/Idh/MocA-like oxidoreductase N-terminal" evidence="1">
    <location>
        <begin position="40"/>
        <end position="133"/>
    </location>
</feature>
<proteinExistence type="predicted"/>
<dbReference type="RefSeq" id="XP_016628762.1">
    <property type="nucleotide sequence ID" value="XM_016780179.1"/>
</dbReference>
<dbReference type="SUPFAM" id="SSF55347">
    <property type="entry name" value="Glyceraldehyde-3-phosphate dehydrogenase-like, C-terminal domain"/>
    <property type="match status" value="1"/>
</dbReference>
<dbReference type="Proteomes" id="UP000053411">
    <property type="component" value="Unassembled WGS sequence"/>
</dbReference>
<dbReference type="InterPro" id="IPR000683">
    <property type="entry name" value="Gfo/Idh/MocA-like_OxRdtase_N"/>
</dbReference>
<protein>
    <recommendedName>
        <fullName evidence="5">Gfo/Idh/MocA-like oxidoreductase N-terminal domain-containing protein</fullName>
    </recommendedName>
</protein>
<dbReference type="Pfam" id="PF02894">
    <property type="entry name" value="GFO_IDH_MocA_C"/>
    <property type="match status" value="1"/>
</dbReference>
<dbReference type="GO" id="GO:0000166">
    <property type="term" value="F:nucleotide binding"/>
    <property type="evidence" value="ECO:0007669"/>
    <property type="project" value="InterPro"/>
</dbReference>
<dbReference type="PANTHER" id="PTHR43377">
    <property type="entry name" value="BILIVERDIN REDUCTASE A"/>
    <property type="match status" value="1"/>
</dbReference>
<evidence type="ECO:0008006" key="5">
    <source>
        <dbReference type="Google" id="ProtNLM"/>
    </source>
</evidence>
<dbReference type="InterPro" id="IPR036291">
    <property type="entry name" value="NAD(P)-bd_dom_sf"/>
</dbReference>
<dbReference type="AlphaFoldDB" id="A0A0D2JVV3"/>
<evidence type="ECO:0000313" key="3">
    <source>
        <dbReference type="EMBL" id="KIX94639.1"/>
    </source>
</evidence>
<keyword evidence="4" id="KW-1185">Reference proteome</keyword>
<accession>A0A0D2JVV3</accession>
<dbReference type="EMBL" id="KN848086">
    <property type="protein sequence ID" value="KIX94639.1"/>
    <property type="molecule type" value="Genomic_DNA"/>
</dbReference>
<name>A0A0D2JVV3_9EURO</name>
<evidence type="ECO:0000313" key="4">
    <source>
        <dbReference type="Proteomes" id="UP000053411"/>
    </source>
</evidence>
<feature type="domain" description="Gfo/Idh/MocA-like oxidoreductase C-terminal" evidence="2">
    <location>
        <begin position="145"/>
        <end position="359"/>
    </location>
</feature>
<dbReference type="InterPro" id="IPR004104">
    <property type="entry name" value="Gfo/Idh/MocA-like_OxRdtase_C"/>
</dbReference>
<dbReference type="STRING" id="1442371.A0A0D2JVV3"/>
<dbReference type="OrthoDB" id="64915at2759"/>
<reference evidence="3 4" key="1">
    <citation type="submission" date="2015-01" db="EMBL/GenBank/DDBJ databases">
        <title>The Genome Sequence of Fonsecaea multimorphosa CBS 102226.</title>
        <authorList>
            <consortium name="The Broad Institute Genomics Platform"/>
            <person name="Cuomo C."/>
            <person name="de Hoog S."/>
            <person name="Gorbushina A."/>
            <person name="Stielow B."/>
            <person name="Teixiera M."/>
            <person name="Abouelleil A."/>
            <person name="Chapman S.B."/>
            <person name="Priest M."/>
            <person name="Young S.K."/>
            <person name="Wortman J."/>
            <person name="Nusbaum C."/>
            <person name="Birren B."/>
        </authorList>
    </citation>
    <scope>NUCLEOTIDE SEQUENCE [LARGE SCALE GENOMIC DNA]</scope>
    <source>
        <strain evidence="3 4">CBS 102226</strain>
    </source>
</reference>
<dbReference type="SUPFAM" id="SSF51735">
    <property type="entry name" value="NAD(P)-binding Rossmann-fold domains"/>
    <property type="match status" value="1"/>
</dbReference>
<dbReference type="GeneID" id="27715431"/>
<dbReference type="Gene3D" id="3.40.50.720">
    <property type="entry name" value="NAD(P)-binding Rossmann-like Domain"/>
    <property type="match status" value="1"/>
</dbReference>
<dbReference type="VEuPathDB" id="FungiDB:Z520_09685"/>
<dbReference type="Pfam" id="PF01408">
    <property type="entry name" value="GFO_IDH_MocA"/>
    <property type="match status" value="1"/>
</dbReference>
<sequence>MPQVDVRVSSVIPANSLMQNWPLLCKHHAYRNGRKSNYFSDNNSSVAGIAAQHGVPAYESVENLLDAHKSGSLAVDAIILATPTQTHMALCQLFAGSGLALLIEKPLSTTGSDGKQMLSASKKDRSNVYMVGHHRRHNAYVRAVKDILEKEKLGRVVAVNGVWAMRKHDGYYDIPWHTQPGFGGVILTNAIHEIDMLQYWLGPIEEVFAMEGPKPRPIKVDQTTHTTFKFSSGVLASFLFTDASASHQSWEAATGDNPVFSATGEDFLTIFGTKGSISMPSMIRYHYDGMPESERNWKFPLQQDGSAKKVIDNVPAFENQLKHFIAVARREAEPNCSVEDALRAVLVTEAVFRSLETGNSCSVEQLSGL</sequence>